<feature type="region of interest" description="Disordered" evidence="1">
    <location>
        <begin position="498"/>
        <end position="529"/>
    </location>
</feature>
<dbReference type="AlphaFoldDB" id="A0A5D4SUG2"/>
<dbReference type="GO" id="GO:0005198">
    <property type="term" value="F:structural molecule activity"/>
    <property type="evidence" value="ECO:0007669"/>
    <property type="project" value="InterPro"/>
</dbReference>
<comment type="caution">
    <text evidence="2">The sequence shown here is derived from an EMBL/GenBank/DDBJ whole genome shotgun (WGS) entry which is preliminary data.</text>
</comment>
<reference evidence="2 3" key="1">
    <citation type="submission" date="2019-08" db="EMBL/GenBank/DDBJ databases">
        <title>Bacillus genomes from the desert of Cuatro Cienegas, Coahuila.</title>
        <authorList>
            <person name="Olmedo-Alvarez G."/>
        </authorList>
    </citation>
    <scope>NUCLEOTIDE SEQUENCE [LARGE SCALE GENOMIC DNA]</scope>
    <source>
        <strain evidence="2 3">CH37_1T</strain>
    </source>
</reference>
<gene>
    <name evidence="2" type="ORF">FZD47_02420</name>
</gene>
<evidence type="ECO:0000256" key="1">
    <source>
        <dbReference type="SAM" id="MobiDB-lite"/>
    </source>
</evidence>
<evidence type="ECO:0000313" key="3">
    <source>
        <dbReference type="Proteomes" id="UP000323732"/>
    </source>
</evidence>
<dbReference type="InterPro" id="IPR006429">
    <property type="entry name" value="Phage_lambda_portal"/>
</dbReference>
<dbReference type="Proteomes" id="UP000323732">
    <property type="component" value="Unassembled WGS sequence"/>
</dbReference>
<organism evidence="2 3">
    <name type="scientific">Bacillus infantis</name>
    <dbReference type="NCBI Taxonomy" id="324767"/>
    <lineage>
        <taxon>Bacteria</taxon>
        <taxon>Bacillati</taxon>
        <taxon>Bacillota</taxon>
        <taxon>Bacilli</taxon>
        <taxon>Bacillales</taxon>
        <taxon>Bacillaceae</taxon>
        <taxon>Bacillus</taxon>
    </lineage>
</organism>
<name>A0A5D4SUG2_9BACI</name>
<proteinExistence type="predicted"/>
<dbReference type="EMBL" id="VTES01000001">
    <property type="protein sequence ID" value="TYS66361.1"/>
    <property type="molecule type" value="Genomic_DNA"/>
</dbReference>
<feature type="compositionally biased region" description="Acidic residues" evidence="1">
    <location>
        <begin position="515"/>
        <end position="529"/>
    </location>
</feature>
<accession>A0A5D4SUG2</accession>
<dbReference type="Pfam" id="PF05136">
    <property type="entry name" value="Phage_portal_2"/>
    <property type="match status" value="1"/>
</dbReference>
<dbReference type="GO" id="GO:0019068">
    <property type="term" value="P:virion assembly"/>
    <property type="evidence" value="ECO:0007669"/>
    <property type="project" value="InterPro"/>
</dbReference>
<sequence length="529" mass="58784">MSRLDQFVSTFAPRWALKREVARQKLSFLNTGYSHHGASKTKRSMQGWNASGGSPDEDINENLDTLRQRSRDLYMGAAALATGALKTIRTNVVGTGLKVKPTIDAEFLGLSEDEATQLRRTIEREFSLWAESNDCDSMRMNNFFEIQQLAFLSSLMSGECFALLPLLPRPHSVYDLRIRLVEADRCSSPGMGKDKGKGKDIKAGVEVDKDGSVQAYWFSNRHPLASGTGKMDWARVEAVGAETGRRNVLHIMEAERPEQRRGVPILAPVIESLKQLGRYTEAELMAAVISGMFTVFVETDNADVDPLGGGIDEDDPAEEYNYKLGNGAIVGLAPGEKATMANPGRPNSNFDPFVTSILRQVGSALEVPYELLLKHFTSSYSASRGALLEAWKMFRMRRTWLAADFCQPIYEEWFAEAVTKGRIQAPGFFDDPLLFRAYTKAEWHGPSHGQLDPLKEVNAAVIRVENGFSTGERETAELTGGDYETNLRQRSREVKLRKEYGLIQTGGEPSADSTESGEEDILESKEDEQ</sequence>
<evidence type="ECO:0000313" key="2">
    <source>
        <dbReference type="EMBL" id="TYS66361.1"/>
    </source>
</evidence>
<protein>
    <submittedName>
        <fullName evidence="2">Phage portal protein</fullName>
    </submittedName>
</protein>
<feature type="region of interest" description="Disordered" evidence="1">
    <location>
        <begin position="33"/>
        <end position="60"/>
    </location>
</feature>
<dbReference type="NCBIfam" id="TIGR01539">
    <property type="entry name" value="portal_lambda"/>
    <property type="match status" value="1"/>
</dbReference>